<dbReference type="GO" id="GO:0005096">
    <property type="term" value="F:GTPase activator activity"/>
    <property type="evidence" value="ECO:0007669"/>
    <property type="project" value="UniProtKB-KW"/>
</dbReference>
<gene>
    <name evidence="4" type="ORF">PCAR00345_LOCUS26253</name>
</gene>
<dbReference type="SUPFAM" id="SSF48350">
    <property type="entry name" value="GTPase activation domain, GAP"/>
    <property type="match status" value="1"/>
</dbReference>
<organism evidence="4">
    <name type="scientific">Chrysotila carterae</name>
    <name type="common">Marine alga</name>
    <name type="synonym">Syracosphaera carterae</name>
    <dbReference type="NCBI Taxonomy" id="13221"/>
    <lineage>
        <taxon>Eukaryota</taxon>
        <taxon>Haptista</taxon>
        <taxon>Haptophyta</taxon>
        <taxon>Prymnesiophyceae</taxon>
        <taxon>Isochrysidales</taxon>
        <taxon>Isochrysidaceae</taxon>
        <taxon>Chrysotila</taxon>
    </lineage>
</organism>
<dbReference type="AlphaFoldDB" id="A0A7S4F5H1"/>
<evidence type="ECO:0000313" key="4">
    <source>
        <dbReference type="EMBL" id="CAE0773641.1"/>
    </source>
</evidence>
<dbReference type="Pfam" id="PF00620">
    <property type="entry name" value="RhoGAP"/>
    <property type="match status" value="1"/>
</dbReference>
<evidence type="ECO:0000256" key="1">
    <source>
        <dbReference type="ARBA" id="ARBA00022468"/>
    </source>
</evidence>
<evidence type="ECO:0000259" key="3">
    <source>
        <dbReference type="PROSITE" id="PS50238"/>
    </source>
</evidence>
<dbReference type="SMART" id="SM00324">
    <property type="entry name" value="RhoGAP"/>
    <property type="match status" value="1"/>
</dbReference>
<dbReference type="PANTHER" id="PTHR23177">
    <property type="entry name" value="MKIAA1688 PROTEIN"/>
    <property type="match status" value="1"/>
</dbReference>
<feature type="compositionally biased region" description="Polar residues" evidence="2">
    <location>
        <begin position="200"/>
        <end position="213"/>
    </location>
</feature>
<dbReference type="GO" id="GO:0007165">
    <property type="term" value="P:signal transduction"/>
    <property type="evidence" value="ECO:0007669"/>
    <property type="project" value="InterPro"/>
</dbReference>
<feature type="region of interest" description="Disordered" evidence="2">
    <location>
        <begin position="200"/>
        <end position="224"/>
    </location>
</feature>
<dbReference type="InterPro" id="IPR044785">
    <property type="entry name" value="RopGAP1-5"/>
</dbReference>
<keyword evidence="1" id="KW-0343">GTPase activation</keyword>
<dbReference type="InterPro" id="IPR000198">
    <property type="entry name" value="RhoGAP_dom"/>
</dbReference>
<proteinExistence type="predicted"/>
<dbReference type="PROSITE" id="PS50238">
    <property type="entry name" value="RHOGAP"/>
    <property type="match status" value="1"/>
</dbReference>
<dbReference type="PANTHER" id="PTHR23177:SF58">
    <property type="entry name" value="RHO GTPASE-ACTIVATING PROTEIN GACK"/>
    <property type="match status" value="1"/>
</dbReference>
<protein>
    <recommendedName>
        <fullName evidence="3">Rho-GAP domain-containing protein</fullName>
    </recommendedName>
</protein>
<accession>A0A7S4F5H1</accession>
<dbReference type="InterPro" id="IPR025640">
    <property type="entry name" value="GYF_2"/>
</dbReference>
<dbReference type="Pfam" id="PF14237">
    <property type="entry name" value="GYF_2"/>
    <property type="match status" value="1"/>
</dbReference>
<dbReference type="CDD" id="cd00159">
    <property type="entry name" value="RhoGAP"/>
    <property type="match status" value="1"/>
</dbReference>
<dbReference type="EMBL" id="HBIZ01041124">
    <property type="protein sequence ID" value="CAE0773641.1"/>
    <property type="molecule type" value="Transcribed_RNA"/>
</dbReference>
<dbReference type="InterPro" id="IPR008936">
    <property type="entry name" value="Rho_GTPase_activation_prot"/>
</dbReference>
<feature type="compositionally biased region" description="Basic and acidic residues" evidence="2">
    <location>
        <begin position="1"/>
        <end position="18"/>
    </location>
</feature>
<feature type="region of interest" description="Disordered" evidence="2">
    <location>
        <begin position="1"/>
        <end position="28"/>
    </location>
</feature>
<name>A0A7S4F5H1_CHRCT</name>
<feature type="domain" description="Rho-GAP" evidence="3">
    <location>
        <begin position="239"/>
        <end position="419"/>
    </location>
</feature>
<evidence type="ECO:0000256" key="2">
    <source>
        <dbReference type="SAM" id="MobiDB-lite"/>
    </source>
</evidence>
<dbReference type="Gene3D" id="1.10.555.10">
    <property type="entry name" value="Rho GTPase activation protein"/>
    <property type="match status" value="1"/>
</dbReference>
<reference evidence="4" key="1">
    <citation type="submission" date="2021-01" db="EMBL/GenBank/DDBJ databases">
        <authorList>
            <person name="Corre E."/>
            <person name="Pelletier E."/>
            <person name="Niang G."/>
            <person name="Scheremetjew M."/>
            <person name="Finn R."/>
            <person name="Kale V."/>
            <person name="Holt S."/>
            <person name="Cochrane G."/>
            <person name="Meng A."/>
            <person name="Brown T."/>
            <person name="Cohen L."/>
        </authorList>
    </citation>
    <scope>NUCLEOTIDE SEQUENCE</scope>
    <source>
        <strain evidence="4">CCMP645</strain>
    </source>
</reference>
<sequence length="433" mass="47340">MSALISERDKEREKEDSKGLWVPTRTGAAAPSSSNTQWYFIDENRAYRGPVSKQTLHYLFSTHAISRNTYVFTEQLTESREWIRIRKLPHLLEELQKPLRADGVPVAQSAPPNMDPNAQRAGADAAAAGGGGAHGAPSGRQAEAQSGASGTAAARAAAQLSMDRAAPLAADSPMVATHRVELNMAPANLQAFAANSGGSSKKLSELISSTSPSAKRKDKGPGFSFKNMILRQPKYKFGLPLHEVRFGEDGVPEILTSLRNLLWEQKGHLIEGIFRVPPSASALKLARQNAENGSLEKITDMESVAQLIKLWFRELPDSIFGDCLPEIVDGPPREPVACAKIVQRLPDANRKTIYWLLQLITDICRYESDNRMTAQSMTIVLAPNLLLAPPTLGPLEALELNTRVVQFTELLFQHWNSSAASKQQSFSHANMGV</sequence>
<feature type="region of interest" description="Disordered" evidence="2">
    <location>
        <begin position="104"/>
        <end position="150"/>
    </location>
</feature>
<feature type="compositionally biased region" description="Low complexity" evidence="2">
    <location>
        <begin position="141"/>
        <end position="150"/>
    </location>
</feature>